<dbReference type="AlphaFoldDB" id="A0A803PI11"/>
<reference evidence="2" key="2">
    <citation type="submission" date="2021-03" db="UniProtKB">
        <authorList>
            <consortium name="EnsemblPlants"/>
        </authorList>
    </citation>
    <scope>IDENTIFICATION</scope>
</reference>
<protein>
    <recommendedName>
        <fullName evidence="1">Reverse transcriptase domain-containing protein</fullName>
    </recommendedName>
</protein>
<keyword evidence="3" id="KW-1185">Reference proteome</keyword>
<reference evidence="2" key="1">
    <citation type="submission" date="2018-11" db="EMBL/GenBank/DDBJ databases">
        <authorList>
            <person name="Grassa J C."/>
        </authorList>
    </citation>
    <scope>NUCLEOTIDE SEQUENCE [LARGE SCALE GENOMIC DNA]</scope>
</reference>
<proteinExistence type="predicted"/>
<evidence type="ECO:0000313" key="2">
    <source>
        <dbReference type="EnsemblPlants" id="cds.evm.model.04.583"/>
    </source>
</evidence>
<dbReference type="InterPro" id="IPR000477">
    <property type="entry name" value="RT_dom"/>
</dbReference>
<dbReference type="PROSITE" id="PS50878">
    <property type="entry name" value="RT_POL"/>
    <property type="match status" value="1"/>
</dbReference>
<dbReference type="Pfam" id="PF00078">
    <property type="entry name" value="RVT_1"/>
    <property type="match status" value="1"/>
</dbReference>
<dbReference type="EMBL" id="UZAU01000364">
    <property type="status" value="NOT_ANNOTATED_CDS"/>
    <property type="molecule type" value="Genomic_DNA"/>
</dbReference>
<accession>A0A803PI11</accession>
<evidence type="ECO:0000259" key="1">
    <source>
        <dbReference type="PROSITE" id="PS50878"/>
    </source>
</evidence>
<sequence>MMNEQLQGSFKGEKGLLQGDPISSLLFVLIMDYLTRILGHYACKDGFGFHPLCKHLNLINLCFVHDLIIFFKGNEKPLRYIHEAFNPFYDSSGLKANMAKSSIKSGGVNDSCKRAILILV</sequence>
<feature type="domain" description="Reverse transcriptase" evidence="1">
    <location>
        <begin position="1"/>
        <end position="120"/>
    </location>
</feature>
<evidence type="ECO:0000313" key="3">
    <source>
        <dbReference type="Proteomes" id="UP000596661"/>
    </source>
</evidence>
<organism evidence="2 3">
    <name type="scientific">Cannabis sativa</name>
    <name type="common">Hemp</name>
    <name type="synonym">Marijuana</name>
    <dbReference type="NCBI Taxonomy" id="3483"/>
    <lineage>
        <taxon>Eukaryota</taxon>
        <taxon>Viridiplantae</taxon>
        <taxon>Streptophyta</taxon>
        <taxon>Embryophyta</taxon>
        <taxon>Tracheophyta</taxon>
        <taxon>Spermatophyta</taxon>
        <taxon>Magnoliopsida</taxon>
        <taxon>eudicotyledons</taxon>
        <taxon>Gunneridae</taxon>
        <taxon>Pentapetalae</taxon>
        <taxon>rosids</taxon>
        <taxon>fabids</taxon>
        <taxon>Rosales</taxon>
        <taxon>Cannabaceae</taxon>
        <taxon>Cannabis</taxon>
    </lineage>
</organism>
<dbReference type="Proteomes" id="UP000596661">
    <property type="component" value="Chromosome 4"/>
</dbReference>
<dbReference type="EnsemblPlants" id="evm.model.04.583">
    <property type="protein sequence ID" value="cds.evm.model.04.583"/>
    <property type="gene ID" value="evm.TU.04.583"/>
</dbReference>
<dbReference type="Gramene" id="evm.model.04.583">
    <property type="protein sequence ID" value="cds.evm.model.04.583"/>
    <property type="gene ID" value="evm.TU.04.583"/>
</dbReference>
<name>A0A803PI11_CANSA</name>